<name>A0A401RQW9_CHIPU</name>
<accession>A0A401RQW9</accession>
<comment type="caution">
    <text evidence="2">The sequence shown here is derived from an EMBL/GenBank/DDBJ whole genome shotgun (WGS) entry which is preliminary data.</text>
</comment>
<evidence type="ECO:0000256" key="1">
    <source>
        <dbReference type="SAM" id="MobiDB-lite"/>
    </source>
</evidence>
<sequence length="199" mass="22073">MAEGVCDGKLRTWSKHDGESVKVITRLAKGVIPWVAPDGRRDFRIPLDNSRPPQAGQLPASKALSRHKLLCSFCACGLGIIRKADCNHHTTQQNNIRKETISKSGKLKLPDNDDRPLRKPTGHQRLKKIAVINDELKRLNMYVAALQDTRLAEAGSLKVMDYVFYWLVEGSHKTREDGVGFAVKSSLMNTVEPGSNGSD</sequence>
<evidence type="ECO:0000313" key="2">
    <source>
        <dbReference type="EMBL" id="GCC20563.1"/>
    </source>
</evidence>
<dbReference type="AlphaFoldDB" id="A0A401RQW9"/>
<keyword evidence="3" id="KW-1185">Reference proteome</keyword>
<feature type="compositionally biased region" description="Basic and acidic residues" evidence="1">
    <location>
        <begin position="108"/>
        <end position="117"/>
    </location>
</feature>
<reference evidence="2 3" key="1">
    <citation type="journal article" date="2018" name="Nat. Ecol. Evol.">
        <title>Shark genomes provide insights into elasmobranch evolution and the origin of vertebrates.</title>
        <authorList>
            <person name="Hara Y"/>
            <person name="Yamaguchi K"/>
            <person name="Onimaru K"/>
            <person name="Kadota M"/>
            <person name="Koyanagi M"/>
            <person name="Keeley SD"/>
            <person name="Tatsumi K"/>
            <person name="Tanaka K"/>
            <person name="Motone F"/>
            <person name="Kageyama Y"/>
            <person name="Nozu R"/>
            <person name="Adachi N"/>
            <person name="Nishimura O"/>
            <person name="Nakagawa R"/>
            <person name="Tanegashima C"/>
            <person name="Kiyatake I"/>
            <person name="Matsumoto R"/>
            <person name="Murakumo K"/>
            <person name="Nishida K"/>
            <person name="Terakita A"/>
            <person name="Kuratani S"/>
            <person name="Sato K"/>
            <person name="Hyodo S Kuraku.S."/>
        </authorList>
    </citation>
    <scope>NUCLEOTIDE SEQUENCE [LARGE SCALE GENOMIC DNA]</scope>
</reference>
<evidence type="ECO:0000313" key="3">
    <source>
        <dbReference type="Proteomes" id="UP000287033"/>
    </source>
</evidence>
<dbReference type="EMBL" id="BEZZ01001838">
    <property type="protein sequence ID" value="GCC20563.1"/>
    <property type="molecule type" value="Genomic_DNA"/>
</dbReference>
<proteinExistence type="predicted"/>
<gene>
    <name evidence="2" type="ORF">chiPu_0019125</name>
</gene>
<dbReference type="OrthoDB" id="410381at2759"/>
<dbReference type="Proteomes" id="UP000287033">
    <property type="component" value="Unassembled WGS sequence"/>
</dbReference>
<protein>
    <submittedName>
        <fullName evidence="2">Uncharacterized protein</fullName>
    </submittedName>
</protein>
<organism evidence="2 3">
    <name type="scientific">Chiloscyllium punctatum</name>
    <name type="common">Brownbanded bambooshark</name>
    <name type="synonym">Hemiscyllium punctatum</name>
    <dbReference type="NCBI Taxonomy" id="137246"/>
    <lineage>
        <taxon>Eukaryota</taxon>
        <taxon>Metazoa</taxon>
        <taxon>Chordata</taxon>
        <taxon>Craniata</taxon>
        <taxon>Vertebrata</taxon>
        <taxon>Chondrichthyes</taxon>
        <taxon>Elasmobranchii</taxon>
        <taxon>Galeomorphii</taxon>
        <taxon>Galeoidea</taxon>
        <taxon>Orectolobiformes</taxon>
        <taxon>Hemiscylliidae</taxon>
        <taxon>Chiloscyllium</taxon>
    </lineage>
</organism>
<feature type="region of interest" description="Disordered" evidence="1">
    <location>
        <begin position="91"/>
        <end position="120"/>
    </location>
</feature>